<dbReference type="EMBL" id="BAAAZG010000001">
    <property type="protein sequence ID" value="GAA4058611.1"/>
    <property type="molecule type" value="Genomic_DNA"/>
</dbReference>
<dbReference type="Proteomes" id="UP001500683">
    <property type="component" value="Unassembled WGS sequence"/>
</dbReference>
<gene>
    <name evidence="1" type="ORF">GCM10022214_08710</name>
</gene>
<keyword evidence="2" id="KW-1185">Reference proteome</keyword>
<sequence length="77" mass="8405">MREQRGDVQELTDFELTVYEAVAEIDTDGGTADLATLNRQIDRPEEDIRAALAHLLAVGHLRSSGAGFVLGSHDWSP</sequence>
<organism evidence="1 2">
    <name type="scientific">Actinomadura miaoliensis</name>
    <dbReference type="NCBI Taxonomy" id="430685"/>
    <lineage>
        <taxon>Bacteria</taxon>
        <taxon>Bacillati</taxon>
        <taxon>Actinomycetota</taxon>
        <taxon>Actinomycetes</taxon>
        <taxon>Streptosporangiales</taxon>
        <taxon>Thermomonosporaceae</taxon>
        <taxon>Actinomadura</taxon>
    </lineage>
</organism>
<protein>
    <recommendedName>
        <fullName evidence="3">MarR family transcriptional regulator</fullName>
    </recommendedName>
</protein>
<name>A0ABP7V3W3_9ACTN</name>
<evidence type="ECO:0000313" key="1">
    <source>
        <dbReference type="EMBL" id="GAA4058611.1"/>
    </source>
</evidence>
<accession>A0ABP7V3W3</accession>
<evidence type="ECO:0000313" key="2">
    <source>
        <dbReference type="Proteomes" id="UP001500683"/>
    </source>
</evidence>
<proteinExistence type="predicted"/>
<comment type="caution">
    <text evidence="1">The sequence shown here is derived from an EMBL/GenBank/DDBJ whole genome shotgun (WGS) entry which is preliminary data.</text>
</comment>
<evidence type="ECO:0008006" key="3">
    <source>
        <dbReference type="Google" id="ProtNLM"/>
    </source>
</evidence>
<reference evidence="2" key="1">
    <citation type="journal article" date="2019" name="Int. J. Syst. Evol. Microbiol.">
        <title>The Global Catalogue of Microorganisms (GCM) 10K type strain sequencing project: providing services to taxonomists for standard genome sequencing and annotation.</title>
        <authorList>
            <consortium name="The Broad Institute Genomics Platform"/>
            <consortium name="The Broad Institute Genome Sequencing Center for Infectious Disease"/>
            <person name="Wu L."/>
            <person name="Ma J."/>
        </authorList>
    </citation>
    <scope>NUCLEOTIDE SEQUENCE [LARGE SCALE GENOMIC DNA]</scope>
    <source>
        <strain evidence="2">JCM 16702</strain>
    </source>
</reference>
<dbReference type="RefSeq" id="WP_344940897.1">
    <property type="nucleotide sequence ID" value="NZ_BAAAZG010000001.1"/>
</dbReference>